<sequence>MDGKTALGASSPANPALHIPDPLSITKAATSSSHILADLNSKNLQENVIWFSLQQKKKFNKIGQ</sequence>
<gene>
    <name evidence="1" type="ORF">DERP_010574</name>
</gene>
<keyword evidence="2" id="KW-1185">Reference proteome</keyword>
<reference evidence="1 2" key="1">
    <citation type="journal article" date="2018" name="J. Allergy Clin. Immunol.">
        <title>High-quality assembly of Dermatophagoides pteronyssinus genome and transcriptome reveals a wide range of novel allergens.</title>
        <authorList>
            <person name="Liu X.Y."/>
            <person name="Yang K.Y."/>
            <person name="Wang M.Q."/>
            <person name="Kwok J.S."/>
            <person name="Zeng X."/>
            <person name="Yang Z."/>
            <person name="Xiao X.J."/>
            <person name="Lau C.P."/>
            <person name="Li Y."/>
            <person name="Huang Z.M."/>
            <person name="Ba J.G."/>
            <person name="Yim A.K."/>
            <person name="Ouyang C.Y."/>
            <person name="Ngai S.M."/>
            <person name="Chan T.F."/>
            <person name="Leung E.L."/>
            <person name="Liu L."/>
            <person name="Liu Z.G."/>
            <person name="Tsui S.K."/>
        </authorList>
    </citation>
    <scope>NUCLEOTIDE SEQUENCE [LARGE SCALE GENOMIC DNA]</scope>
    <source>
        <strain evidence="1">Derp</strain>
    </source>
</reference>
<accession>A0ABQ8JG82</accession>
<comment type="caution">
    <text evidence="1">The sequence shown here is derived from an EMBL/GenBank/DDBJ whole genome shotgun (WGS) entry which is preliminary data.</text>
</comment>
<name>A0ABQ8JG82_DERPT</name>
<evidence type="ECO:0000313" key="1">
    <source>
        <dbReference type="EMBL" id="KAH9421437.1"/>
    </source>
</evidence>
<reference evidence="1 2" key="2">
    <citation type="journal article" date="2022" name="Mol. Biol. Evol.">
        <title>Comparative Genomics Reveals Insights into the Divergent Evolution of Astigmatic Mites and Household Pest Adaptations.</title>
        <authorList>
            <person name="Xiong Q."/>
            <person name="Wan A.T."/>
            <person name="Liu X."/>
            <person name="Fung C.S."/>
            <person name="Xiao X."/>
            <person name="Malainual N."/>
            <person name="Hou J."/>
            <person name="Wang L."/>
            <person name="Wang M."/>
            <person name="Yang K.Y."/>
            <person name="Cui Y."/>
            <person name="Leung E.L."/>
            <person name="Nong W."/>
            <person name="Shin S.K."/>
            <person name="Au S.W."/>
            <person name="Jeong K.Y."/>
            <person name="Chew F.T."/>
            <person name="Hui J.H."/>
            <person name="Leung T.F."/>
            <person name="Tungtrongchitr A."/>
            <person name="Zhong N."/>
            <person name="Liu Z."/>
            <person name="Tsui S.K."/>
        </authorList>
    </citation>
    <scope>NUCLEOTIDE SEQUENCE [LARGE SCALE GENOMIC DNA]</scope>
    <source>
        <strain evidence="1">Derp</strain>
    </source>
</reference>
<organism evidence="1 2">
    <name type="scientific">Dermatophagoides pteronyssinus</name>
    <name type="common">European house dust mite</name>
    <dbReference type="NCBI Taxonomy" id="6956"/>
    <lineage>
        <taxon>Eukaryota</taxon>
        <taxon>Metazoa</taxon>
        <taxon>Ecdysozoa</taxon>
        <taxon>Arthropoda</taxon>
        <taxon>Chelicerata</taxon>
        <taxon>Arachnida</taxon>
        <taxon>Acari</taxon>
        <taxon>Acariformes</taxon>
        <taxon>Sarcoptiformes</taxon>
        <taxon>Astigmata</taxon>
        <taxon>Psoroptidia</taxon>
        <taxon>Analgoidea</taxon>
        <taxon>Pyroglyphidae</taxon>
        <taxon>Dermatophagoidinae</taxon>
        <taxon>Dermatophagoides</taxon>
    </lineage>
</organism>
<protein>
    <submittedName>
        <fullName evidence="1">Uncharacterized protein</fullName>
    </submittedName>
</protein>
<dbReference type="EMBL" id="NJHN03000041">
    <property type="protein sequence ID" value="KAH9421437.1"/>
    <property type="molecule type" value="Genomic_DNA"/>
</dbReference>
<evidence type="ECO:0000313" key="2">
    <source>
        <dbReference type="Proteomes" id="UP000887458"/>
    </source>
</evidence>
<dbReference type="Proteomes" id="UP000887458">
    <property type="component" value="Unassembled WGS sequence"/>
</dbReference>
<proteinExistence type="predicted"/>